<keyword evidence="3" id="KW-0378">Hydrolase</keyword>
<dbReference type="InterPro" id="IPR005122">
    <property type="entry name" value="Uracil-DNA_glycosylase-like"/>
</dbReference>
<dbReference type="SMART" id="SM00986">
    <property type="entry name" value="UDG"/>
    <property type="match status" value="2"/>
</dbReference>
<dbReference type="PANTHER" id="PTHR11264:SF0">
    <property type="entry name" value="URACIL-DNA GLYCOSYLASE"/>
    <property type="match status" value="1"/>
</dbReference>
<dbReference type="Pfam" id="PF03167">
    <property type="entry name" value="UDG"/>
    <property type="match status" value="2"/>
</dbReference>
<evidence type="ECO:0000313" key="7">
    <source>
        <dbReference type="Proteomes" id="UP001652700"/>
    </source>
</evidence>
<feature type="domain" description="Uracil-DNA glycosylase-like" evidence="5">
    <location>
        <begin position="329"/>
        <end position="482"/>
    </location>
</feature>
<keyword evidence="2" id="KW-0227">DNA damage</keyword>
<dbReference type="CDD" id="cd10027">
    <property type="entry name" value="UDG-F1-like"/>
    <property type="match status" value="2"/>
</dbReference>
<evidence type="ECO:0000259" key="5">
    <source>
        <dbReference type="SMART" id="SM00986"/>
    </source>
</evidence>
<feature type="domain" description="Uracil-DNA glycosylase-like" evidence="5">
    <location>
        <begin position="68"/>
        <end position="222"/>
    </location>
</feature>
<evidence type="ECO:0000313" key="6">
    <source>
        <dbReference type="EnsemblMetazoa" id="XP_050502343.1"/>
    </source>
</evidence>
<dbReference type="SUPFAM" id="SSF52141">
    <property type="entry name" value="Uracil-DNA glycosylase-like"/>
    <property type="match status" value="2"/>
</dbReference>
<evidence type="ECO:0000256" key="4">
    <source>
        <dbReference type="ARBA" id="ARBA00023204"/>
    </source>
</evidence>
<dbReference type="PANTHER" id="PTHR11264">
    <property type="entry name" value="URACIL-DNA GLYCOSYLASE"/>
    <property type="match status" value="1"/>
</dbReference>
<dbReference type="InterPro" id="IPR036895">
    <property type="entry name" value="Uracil-DNA_glycosylase-like_sf"/>
</dbReference>
<accession>A0ABM5JWN2</accession>
<proteinExistence type="inferred from homology"/>
<evidence type="ECO:0000256" key="2">
    <source>
        <dbReference type="ARBA" id="ARBA00022763"/>
    </source>
</evidence>
<keyword evidence="4" id="KW-0234">DNA repair</keyword>
<dbReference type="InterPro" id="IPR002043">
    <property type="entry name" value="UDG_fam1"/>
</dbReference>
<evidence type="ECO:0000256" key="1">
    <source>
        <dbReference type="ARBA" id="ARBA00008184"/>
    </source>
</evidence>
<name>A0ABM5JWN2_DIAVI</name>
<organism evidence="6 7">
    <name type="scientific">Diabrotica virgifera virgifera</name>
    <name type="common">western corn rootworm</name>
    <dbReference type="NCBI Taxonomy" id="50390"/>
    <lineage>
        <taxon>Eukaryota</taxon>
        <taxon>Metazoa</taxon>
        <taxon>Ecdysozoa</taxon>
        <taxon>Arthropoda</taxon>
        <taxon>Hexapoda</taxon>
        <taxon>Insecta</taxon>
        <taxon>Pterygota</taxon>
        <taxon>Neoptera</taxon>
        <taxon>Endopterygota</taxon>
        <taxon>Coleoptera</taxon>
        <taxon>Polyphaga</taxon>
        <taxon>Cucujiformia</taxon>
        <taxon>Chrysomeloidea</taxon>
        <taxon>Chrysomelidae</taxon>
        <taxon>Galerucinae</taxon>
        <taxon>Diabroticina</taxon>
        <taxon>Diabroticites</taxon>
        <taxon>Diabrotica</taxon>
    </lineage>
</organism>
<protein>
    <recommendedName>
        <fullName evidence="5">Uracil-DNA glycosylase-like domain-containing protein</fullName>
    </recommendedName>
</protein>
<dbReference type="GeneID" id="126881805"/>
<dbReference type="EnsemblMetazoa" id="XM_050646386.1">
    <property type="protein sequence ID" value="XP_050502343.1"/>
    <property type="gene ID" value="LOC126881805"/>
</dbReference>
<sequence>MANNNHKFEYFVKEYPILFEKSKVPEVWQDLMATVFNNQFDSLKNVALHLKEDQKWYPSSDKMWNFTNFCCPQCVKVIIVGQDPTSEPTGLAFSSRGKIYNSTINILKEVKDDIGIQNLRPEFQGDYGNLEYWAKQGVLLLNSTLTKRIGDDSHFKIGWKGITGELIKQLHFNNEKLVCMFWGQRAKDVINLCNVLTTGHPSRNPKKNFFGCKHFSQANKWLKDHGIAEIDWCPVPKTCPIPTTCVHLSGDSSELDNSRNYMANNNHKFEYFVKEYPILFEKSKVPEVWQDLMATVFNNQFDSLKNVALHLKEDQDWFPSSDKIWNFTKFCCPQCVKVIIVGQDPTSEATGVAFSSEGKIYNSTRNILKEVKSDIGEENLRKFKEDYGNLEYWARQGVLLLNSALTKHIGNNSHLKIGWKDITGELIKQLHVNNEKLVCMFWGQSAKNVINLCNVLTTGHPSRNPKKNFFGCKHFSQANKWLKDHDLDEIDWCPVKKSGPVPNTCAHLIVDSSEIENLVQNKLSKLSISE</sequence>
<comment type="similarity">
    <text evidence="1">Belongs to the uracil-DNA glycosylase (UDG) superfamily. UNG family.</text>
</comment>
<dbReference type="RefSeq" id="XP_050502343.1">
    <property type="nucleotide sequence ID" value="XM_050646386.1"/>
</dbReference>
<evidence type="ECO:0000256" key="3">
    <source>
        <dbReference type="ARBA" id="ARBA00022801"/>
    </source>
</evidence>
<dbReference type="SMART" id="SM00987">
    <property type="entry name" value="UreE_C"/>
    <property type="match status" value="2"/>
</dbReference>
<dbReference type="Proteomes" id="UP001652700">
    <property type="component" value="Unplaced"/>
</dbReference>
<reference evidence="6" key="1">
    <citation type="submission" date="2025-05" db="UniProtKB">
        <authorList>
            <consortium name="EnsemblMetazoa"/>
        </authorList>
    </citation>
    <scope>IDENTIFICATION</scope>
</reference>
<keyword evidence="7" id="KW-1185">Reference proteome</keyword>
<dbReference type="Gene3D" id="3.40.470.10">
    <property type="entry name" value="Uracil-DNA glycosylase-like domain"/>
    <property type="match status" value="2"/>
</dbReference>